<proteinExistence type="predicted"/>
<evidence type="ECO:0000313" key="2">
    <source>
        <dbReference type="Proteomes" id="UP000223968"/>
    </source>
</evidence>
<name>A0A2B7WZL5_9EURO</name>
<comment type="caution">
    <text evidence="1">The sequence shown here is derived from an EMBL/GenBank/DDBJ whole genome shotgun (WGS) entry which is preliminary data.</text>
</comment>
<organism evidence="1 2">
    <name type="scientific">Helicocarpus griseus UAMH5409</name>
    <dbReference type="NCBI Taxonomy" id="1447875"/>
    <lineage>
        <taxon>Eukaryota</taxon>
        <taxon>Fungi</taxon>
        <taxon>Dikarya</taxon>
        <taxon>Ascomycota</taxon>
        <taxon>Pezizomycotina</taxon>
        <taxon>Eurotiomycetes</taxon>
        <taxon>Eurotiomycetidae</taxon>
        <taxon>Onygenales</taxon>
        <taxon>Ajellomycetaceae</taxon>
        <taxon>Helicocarpus</taxon>
    </lineage>
</organism>
<protein>
    <recommendedName>
        <fullName evidence="3">Protein kinase domain-containing protein</fullName>
    </recommendedName>
</protein>
<dbReference type="STRING" id="1447875.A0A2B7WZL5"/>
<dbReference type="Proteomes" id="UP000223968">
    <property type="component" value="Unassembled WGS sequence"/>
</dbReference>
<dbReference type="OrthoDB" id="4156987at2759"/>
<gene>
    <name evidence="1" type="ORF">AJ79_07745</name>
</gene>
<dbReference type="Gene3D" id="1.10.510.10">
    <property type="entry name" value="Transferase(Phosphotransferase) domain 1"/>
    <property type="match status" value="1"/>
</dbReference>
<evidence type="ECO:0008006" key="3">
    <source>
        <dbReference type="Google" id="ProtNLM"/>
    </source>
</evidence>
<accession>A0A2B7WZL5</accession>
<evidence type="ECO:0000313" key="1">
    <source>
        <dbReference type="EMBL" id="PGH02007.1"/>
    </source>
</evidence>
<dbReference type="SUPFAM" id="SSF56112">
    <property type="entry name" value="Protein kinase-like (PK-like)"/>
    <property type="match status" value="1"/>
</dbReference>
<dbReference type="InterPro" id="IPR011009">
    <property type="entry name" value="Kinase-like_dom_sf"/>
</dbReference>
<reference evidence="1 2" key="1">
    <citation type="submission" date="2017-10" db="EMBL/GenBank/DDBJ databases">
        <title>Comparative genomics in systemic dimorphic fungi from Ajellomycetaceae.</title>
        <authorList>
            <person name="Munoz J.F."/>
            <person name="Mcewen J.G."/>
            <person name="Clay O.K."/>
            <person name="Cuomo C.A."/>
        </authorList>
    </citation>
    <scope>NUCLEOTIDE SEQUENCE [LARGE SCALE GENOMIC DNA]</scope>
    <source>
        <strain evidence="1 2">UAMH5409</strain>
    </source>
</reference>
<dbReference type="EMBL" id="PDNB01000164">
    <property type="protein sequence ID" value="PGH02007.1"/>
    <property type="molecule type" value="Genomic_DNA"/>
</dbReference>
<sequence>MPAYTEPAPVEVEASYPITFGDNSLQILGIGRFDCVFRLGEDRVVKKPKTYPEVDDPHTACVNEGNVICLTNEANVYRRLGKHEGIIEIRSLANTFAYVHSRKVVVEDISLENILVHNNRLKLADFGNSFIPMDTDMERFCIEEITPELEIFHLGCVLYSISVWSGYKYDCFEHNCLPPSSQLPQMNGIIGEIIVTKCWTGGYASMEILEEDVDAFLGSQVTAVTS</sequence>
<keyword evidence="2" id="KW-1185">Reference proteome</keyword>
<dbReference type="AlphaFoldDB" id="A0A2B7WZL5"/>